<accession>A0ABQ8GV97</accession>
<sequence length="250" mass="27150">MVVVGTPRGWVEAKAGPSKGDRAGDALEKGNKRAGRGQIQRIIDFFFSASHVAADGAICWLASGERNGLRPPWSLPQRRARCPGCLSARVVRRRRPSCRRPHYHHSRSREGADNLRPGSWVQRATQGRAGHRAGPGDQGRARCASIRPHRLGDGLPRQAGRRRLCLDARQSCPARVVPEAACCKLERRRPRTAAPEARGRFQGSSRAGGGRIARVGLWPRARFRFHLEPAQGPAEVLVVGVRDAGAGAGA</sequence>
<keyword evidence="3" id="KW-1185">Reference proteome</keyword>
<proteinExistence type="predicted"/>
<name>A0ABQ8GV97_9PEZI</name>
<feature type="compositionally biased region" description="Basic and acidic residues" evidence="1">
    <location>
        <begin position="19"/>
        <end position="31"/>
    </location>
</feature>
<evidence type="ECO:0000256" key="1">
    <source>
        <dbReference type="SAM" id="MobiDB-lite"/>
    </source>
</evidence>
<protein>
    <submittedName>
        <fullName evidence="2">Uncharacterized protein</fullName>
    </submittedName>
</protein>
<evidence type="ECO:0000313" key="3">
    <source>
        <dbReference type="Proteomes" id="UP000774617"/>
    </source>
</evidence>
<evidence type="ECO:0000313" key="2">
    <source>
        <dbReference type="EMBL" id="KAH7065175.1"/>
    </source>
</evidence>
<comment type="caution">
    <text evidence="2">The sequence shown here is derived from an EMBL/GenBank/DDBJ whole genome shotgun (WGS) entry which is preliminary data.</text>
</comment>
<gene>
    <name evidence="2" type="ORF">B0J12DRAFT_27001</name>
</gene>
<feature type="region of interest" description="Disordered" evidence="1">
    <location>
        <begin position="1"/>
        <end position="32"/>
    </location>
</feature>
<reference evidence="2 3" key="1">
    <citation type="journal article" date="2021" name="Nat. Commun.">
        <title>Genetic determinants of endophytism in the Arabidopsis root mycobiome.</title>
        <authorList>
            <person name="Mesny F."/>
            <person name="Miyauchi S."/>
            <person name="Thiergart T."/>
            <person name="Pickel B."/>
            <person name="Atanasova L."/>
            <person name="Karlsson M."/>
            <person name="Huettel B."/>
            <person name="Barry K.W."/>
            <person name="Haridas S."/>
            <person name="Chen C."/>
            <person name="Bauer D."/>
            <person name="Andreopoulos W."/>
            <person name="Pangilinan J."/>
            <person name="LaButti K."/>
            <person name="Riley R."/>
            <person name="Lipzen A."/>
            <person name="Clum A."/>
            <person name="Drula E."/>
            <person name="Henrissat B."/>
            <person name="Kohler A."/>
            <person name="Grigoriev I.V."/>
            <person name="Martin F.M."/>
            <person name="Hacquard S."/>
        </authorList>
    </citation>
    <scope>NUCLEOTIDE SEQUENCE [LARGE SCALE GENOMIC DNA]</scope>
    <source>
        <strain evidence="2 3">MPI-SDFR-AT-0080</strain>
    </source>
</reference>
<dbReference type="EMBL" id="JAGTJR010000001">
    <property type="protein sequence ID" value="KAH7065175.1"/>
    <property type="molecule type" value="Genomic_DNA"/>
</dbReference>
<dbReference type="Proteomes" id="UP000774617">
    <property type="component" value="Unassembled WGS sequence"/>
</dbReference>
<organism evidence="2 3">
    <name type="scientific">Macrophomina phaseolina</name>
    <dbReference type="NCBI Taxonomy" id="35725"/>
    <lineage>
        <taxon>Eukaryota</taxon>
        <taxon>Fungi</taxon>
        <taxon>Dikarya</taxon>
        <taxon>Ascomycota</taxon>
        <taxon>Pezizomycotina</taxon>
        <taxon>Dothideomycetes</taxon>
        <taxon>Dothideomycetes incertae sedis</taxon>
        <taxon>Botryosphaeriales</taxon>
        <taxon>Botryosphaeriaceae</taxon>
        <taxon>Macrophomina</taxon>
    </lineage>
</organism>